<dbReference type="PROSITE" id="PS50878">
    <property type="entry name" value="RT_POL"/>
    <property type="match status" value="1"/>
</dbReference>
<evidence type="ECO:0000313" key="7">
    <source>
        <dbReference type="EMBL" id="PMD68412.1"/>
    </source>
</evidence>
<proteinExistence type="predicted"/>
<dbReference type="CDD" id="cd03487">
    <property type="entry name" value="RT_Bac_retron_II"/>
    <property type="match status" value="1"/>
</dbReference>
<protein>
    <recommendedName>
        <fullName evidence="6">Reverse transcriptase domain-containing protein</fullName>
    </recommendedName>
</protein>
<dbReference type="OrthoDB" id="9788687at2"/>
<dbReference type="GO" id="GO:0046872">
    <property type="term" value="F:metal ion binding"/>
    <property type="evidence" value="ECO:0007669"/>
    <property type="project" value="UniProtKB-KW"/>
</dbReference>
<keyword evidence="2" id="KW-0548">Nucleotidyltransferase</keyword>
<sequence>MKKKYPLSQSYLFKCHSKKKLADSLGMSLKKLKYISNNPRYYSFTKRTGTKNREIDVPSDAELKKAQKNIYNYLKYTNRPNYLMAGEIGKNILSNATFHKDSDYWLKFDISNFFPNCKREYIYRFFQSSMQCSPDVASILTNITVYRGGLVQGISTSMLLSFFAFTPMFDELSLLATKNNLKFSTYVDDFTFSSSSPINTNFIKLRVNKIVRAYGHTIKNRKVKYYSTNDSKRVSGVIVTKTHHLKVPNKNRKKIISLAKSMRENINTGNYQEAEKIRLSLRGCINSARQIEPEIFPEISKFTKTKFKS</sequence>
<dbReference type="RefSeq" id="WP_102196636.1">
    <property type="nucleotide sequence ID" value="NZ_NIPR01000040.1"/>
</dbReference>
<dbReference type="GO" id="GO:0003964">
    <property type="term" value="F:RNA-directed DNA polymerase activity"/>
    <property type="evidence" value="ECO:0007669"/>
    <property type="project" value="UniProtKB-KW"/>
</dbReference>
<name>A0A2N7ASU1_9LACO</name>
<evidence type="ECO:0000256" key="2">
    <source>
        <dbReference type="ARBA" id="ARBA00022695"/>
    </source>
</evidence>
<dbReference type="InterPro" id="IPR000123">
    <property type="entry name" value="Reverse_transcriptase_msDNA"/>
</dbReference>
<feature type="domain" description="Reverse transcriptase" evidence="6">
    <location>
        <begin position="1"/>
        <end position="239"/>
    </location>
</feature>
<reference evidence="7 8" key="1">
    <citation type="submission" date="2017-05" db="EMBL/GenBank/DDBJ databases">
        <title>Lactobacillus nurukis nov., sp. nov., isolated from nuruk.</title>
        <authorList>
            <person name="Kim S.-J."/>
        </authorList>
    </citation>
    <scope>NUCLEOTIDE SEQUENCE [LARGE SCALE GENOMIC DNA]</scope>
    <source>
        <strain evidence="7 8">SYF10-1a</strain>
    </source>
</reference>
<evidence type="ECO:0000259" key="6">
    <source>
        <dbReference type="PROSITE" id="PS50878"/>
    </source>
</evidence>
<evidence type="ECO:0000256" key="4">
    <source>
        <dbReference type="ARBA" id="ARBA00022842"/>
    </source>
</evidence>
<organism evidence="7 8">
    <name type="scientific">Companilactobacillus nuruki</name>
    <dbReference type="NCBI Taxonomy" id="1993540"/>
    <lineage>
        <taxon>Bacteria</taxon>
        <taxon>Bacillati</taxon>
        <taxon>Bacillota</taxon>
        <taxon>Bacilli</taxon>
        <taxon>Lactobacillales</taxon>
        <taxon>Lactobacillaceae</taxon>
        <taxon>Companilactobacillus</taxon>
    </lineage>
</organism>
<dbReference type="Pfam" id="PF00078">
    <property type="entry name" value="RVT_1"/>
    <property type="match status" value="1"/>
</dbReference>
<dbReference type="PRINTS" id="PR00866">
    <property type="entry name" value="RNADNAPOLMS"/>
</dbReference>
<keyword evidence="8" id="KW-1185">Reference proteome</keyword>
<evidence type="ECO:0000256" key="3">
    <source>
        <dbReference type="ARBA" id="ARBA00022723"/>
    </source>
</evidence>
<dbReference type="AlphaFoldDB" id="A0A2N7ASU1"/>
<accession>A0A2N7ASU1</accession>
<gene>
    <name evidence="7" type="ORF">CBP76_09395</name>
</gene>
<evidence type="ECO:0000313" key="8">
    <source>
        <dbReference type="Proteomes" id="UP000235649"/>
    </source>
</evidence>
<dbReference type="InterPro" id="IPR000477">
    <property type="entry name" value="RT_dom"/>
</dbReference>
<dbReference type="GO" id="GO:0003723">
    <property type="term" value="F:RNA binding"/>
    <property type="evidence" value="ECO:0007669"/>
    <property type="project" value="InterPro"/>
</dbReference>
<keyword evidence="4" id="KW-0460">Magnesium</keyword>
<keyword evidence="5" id="KW-0695">RNA-directed DNA polymerase</keyword>
<dbReference type="Proteomes" id="UP000235649">
    <property type="component" value="Unassembled WGS sequence"/>
</dbReference>
<evidence type="ECO:0000256" key="5">
    <source>
        <dbReference type="ARBA" id="ARBA00022918"/>
    </source>
</evidence>
<dbReference type="EMBL" id="NIPR01000040">
    <property type="protein sequence ID" value="PMD68412.1"/>
    <property type="molecule type" value="Genomic_DNA"/>
</dbReference>
<comment type="caution">
    <text evidence="7">The sequence shown here is derived from an EMBL/GenBank/DDBJ whole genome shotgun (WGS) entry which is preliminary data.</text>
</comment>
<evidence type="ECO:0000256" key="1">
    <source>
        <dbReference type="ARBA" id="ARBA00022679"/>
    </source>
</evidence>
<keyword evidence="3" id="KW-0479">Metal-binding</keyword>
<keyword evidence="1" id="KW-0808">Transferase</keyword>